<dbReference type="PANTHER" id="PTHR30480:SF13">
    <property type="entry name" value="BETA-HEXOSAMINIDASE"/>
    <property type="match status" value="1"/>
</dbReference>
<reference evidence="8" key="1">
    <citation type="journal article" date="2019" name="Int. J. Syst. Evol. Microbiol.">
        <title>The Global Catalogue of Microorganisms (GCM) 10K type strain sequencing project: providing services to taxonomists for standard genome sequencing and annotation.</title>
        <authorList>
            <consortium name="The Broad Institute Genomics Platform"/>
            <consortium name="The Broad Institute Genome Sequencing Center for Infectious Disease"/>
            <person name="Wu L."/>
            <person name="Ma J."/>
        </authorList>
    </citation>
    <scope>NUCLEOTIDE SEQUENCE [LARGE SCALE GENOMIC DNA]</scope>
    <source>
        <strain evidence="8">NBRC 106348</strain>
    </source>
</reference>
<keyword evidence="4" id="KW-0378">Hydrolase</keyword>
<evidence type="ECO:0000256" key="5">
    <source>
        <dbReference type="ARBA" id="ARBA00023295"/>
    </source>
</evidence>
<accession>A0ABQ6I6U4</accession>
<comment type="similarity">
    <text evidence="2">Belongs to the glycosyl hydrolase 3 family.</text>
</comment>
<dbReference type="InterPro" id="IPR017853">
    <property type="entry name" value="GH"/>
</dbReference>
<evidence type="ECO:0000256" key="4">
    <source>
        <dbReference type="ARBA" id="ARBA00022801"/>
    </source>
</evidence>
<dbReference type="Gene3D" id="3.20.20.300">
    <property type="entry name" value="Glycoside hydrolase, family 3, N-terminal domain"/>
    <property type="match status" value="1"/>
</dbReference>
<protein>
    <recommendedName>
        <fullName evidence="3">beta-N-acetylhexosaminidase</fullName>
        <ecNumber evidence="3">3.2.1.52</ecNumber>
    </recommendedName>
</protein>
<organism evidence="7 8">
    <name type="scientific">Luteimicrobium album</name>
    <dbReference type="NCBI Taxonomy" id="1054550"/>
    <lineage>
        <taxon>Bacteria</taxon>
        <taxon>Bacillati</taxon>
        <taxon>Actinomycetota</taxon>
        <taxon>Actinomycetes</taxon>
        <taxon>Micrococcales</taxon>
        <taxon>Luteimicrobium</taxon>
    </lineage>
</organism>
<dbReference type="InterPro" id="IPR050226">
    <property type="entry name" value="NagZ_Beta-hexosaminidase"/>
</dbReference>
<evidence type="ECO:0000256" key="2">
    <source>
        <dbReference type="ARBA" id="ARBA00005336"/>
    </source>
</evidence>
<evidence type="ECO:0000313" key="7">
    <source>
        <dbReference type="EMBL" id="GMA25485.1"/>
    </source>
</evidence>
<dbReference type="Pfam" id="PF00933">
    <property type="entry name" value="Glyco_hydro_3"/>
    <property type="match status" value="1"/>
</dbReference>
<dbReference type="InterPro" id="IPR001764">
    <property type="entry name" value="Glyco_hydro_3_N"/>
</dbReference>
<dbReference type="PROSITE" id="PS00775">
    <property type="entry name" value="GLYCOSYL_HYDROL_F3"/>
    <property type="match status" value="1"/>
</dbReference>
<feature type="domain" description="Glycoside hydrolase family 3 N-terminal" evidence="6">
    <location>
        <begin position="12"/>
        <end position="201"/>
    </location>
</feature>
<dbReference type="SUPFAM" id="SSF51445">
    <property type="entry name" value="(Trans)glycosidases"/>
    <property type="match status" value="1"/>
</dbReference>
<dbReference type="RefSeq" id="WP_284294068.1">
    <property type="nucleotide sequence ID" value="NZ_BSUK01000001.1"/>
</dbReference>
<name>A0ABQ6I6U4_9MICO</name>
<dbReference type="PANTHER" id="PTHR30480">
    <property type="entry name" value="BETA-HEXOSAMINIDASE-RELATED"/>
    <property type="match status" value="1"/>
</dbReference>
<sequence>MDTVPSPSDNASNKPIGYWHRQFGYTPATVSSHGVAFLQGMHDAGVATTVKHFPGLGRVQGNTDFSAGVKDTVTTADDPYLAPFEDGIAAGTEAVMTSTAIYTKIDPAVPGAFSRAVVTGLLRGKLGFHGVVVTDDLSSAKQVAAWTPGQRAVKAIAAGNDIVLAGVPEQIPAMTAAVVAQAKADPAFAKQVDAAATRVVTAKQHLAD</sequence>
<proteinExistence type="inferred from homology"/>
<dbReference type="InterPro" id="IPR036962">
    <property type="entry name" value="Glyco_hydro_3_N_sf"/>
</dbReference>
<dbReference type="EC" id="3.2.1.52" evidence="3"/>
<keyword evidence="5" id="KW-0326">Glycosidase</keyword>
<dbReference type="Proteomes" id="UP001157091">
    <property type="component" value="Unassembled WGS sequence"/>
</dbReference>
<comment type="catalytic activity">
    <reaction evidence="1">
        <text>Hydrolysis of terminal non-reducing N-acetyl-D-hexosamine residues in N-acetyl-beta-D-hexosaminides.</text>
        <dbReference type="EC" id="3.2.1.52"/>
    </reaction>
</comment>
<evidence type="ECO:0000313" key="8">
    <source>
        <dbReference type="Proteomes" id="UP001157091"/>
    </source>
</evidence>
<dbReference type="EMBL" id="BSUK01000001">
    <property type="protein sequence ID" value="GMA25485.1"/>
    <property type="molecule type" value="Genomic_DNA"/>
</dbReference>
<evidence type="ECO:0000256" key="1">
    <source>
        <dbReference type="ARBA" id="ARBA00001231"/>
    </source>
</evidence>
<evidence type="ECO:0000256" key="3">
    <source>
        <dbReference type="ARBA" id="ARBA00012663"/>
    </source>
</evidence>
<dbReference type="InterPro" id="IPR019800">
    <property type="entry name" value="Glyco_hydro_3_AS"/>
</dbReference>
<keyword evidence="8" id="KW-1185">Reference proteome</keyword>
<evidence type="ECO:0000259" key="6">
    <source>
        <dbReference type="Pfam" id="PF00933"/>
    </source>
</evidence>
<comment type="caution">
    <text evidence="7">The sequence shown here is derived from an EMBL/GenBank/DDBJ whole genome shotgun (WGS) entry which is preliminary data.</text>
</comment>
<gene>
    <name evidence="7" type="ORF">GCM10025864_32440</name>
</gene>